<reference evidence="10" key="1">
    <citation type="journal article" date="2019" name="Curr. Biol.">
        <title>Genome Sequence of Striga asiatica Provides Insight into the Evolution of Plant Parasitism.</title>
        <authorList>
            <person name="Yoshida S."/>
            <person name="Kim S."/>
            <person name="Wafula E.K."/>
            <person name="Tanskanen J."/>
            <person name="Kim Y.M."/>
            <person name="Honaas L."/>
            <person name="Yang Z."/>
            <person name="Spallek T."/>
            <person name="Conn C.E."/>
            <person name="Ichihashi Y."/>
            <person name="Cheong K."/>
            <person name="Cui S."/>
            <person name="Der J.P."/>
            <person name="Gundlach H."/>
            <person name="Jiao Y."/>
            <person name="Hori C."/>
            <person name="Ishida J.K."/>
            <person name="Kasahara H."/>
            <person name="Kiba T."/>
            <person name="Kim M.S."/>
            <person name="Koo N."/>
            <person name="Laohavisit A."/>
            <person name="Lee Y.H."/>
            <person name="Lumba S."/>
            <person name="McCourt P."/>
            <person name="Mortimer J.C."/>
            <person name="Mutuku J.M."/>
            <person name="Nomura T."/>
            <person name="Sasaki-Sekimoto Y."/>
            <person name="Seto Y."/>
            <person name="Wang Y."/>
            <person name="Wakatake T."/>
            <person name="Sakakibara H."/>
            <person name="Demura T."/>
            <person name="Yamaguchi S."/>
            <person name="Yoneyama K."/>
            <person name="Manabe R.I."/>
            <person name="Nelson D.C."/>
            <person name="Schulman A.H."/>
            <person name="Timko M.P."/>
            <person name="dePamphilis C.W."/>
            <person name="Choi D."/>
            <person name="Shirasu K."/>
        </authorList>
    </citation>
    <scope>NUCLEOTIDE SEQUENCE [LARGE SCALE GENOMIC DNA]</scope>
    <source>
        <strain evidence="10">cv. UVA1</strain>
    </source>
</reference>
<keyword evidence="4" id="KW-0863">Zinc-finger</keyword>
<keyword evidence="5" id="KW-0862">Zinc</keyword>
<dbReference type="GO" id="GO:0009944">
    <property type="term" value="P:polarity specification of adaxial/abaxial axis"/>
    <property type="evidence" value="ECO:0007669"/>
    <property type="project" value="TreeGrafter"/>
</dbReference>
<evidence type="ECO:0000256" key="2">
    <source>
        <dbReference type="ARBA" id="ARBA00010325"/>
    </source>
</evidence>
<accession>A0A5A7PHT6</accession>
<evidence type="ECO:0000313" key="10">
    <source>
        <dbReference type="Proteomes" id="UP000325081"/>
    </source>
</evidence>
<proteinExistence type="inferred from homology"/>
<dbReference type="Pfam" id="PF04690">
    <property type="entry name" value="YABBY"/>
    <property type="match status" value="1"/>
</dbReference>
<protein>
    <submittedName>
        <fullName evidence="9">Plant-specific transcription factor YABBY family protein</fullName>
    </submittedName>
</protein>
<dbReference type="EMBL" id="BKCP01004572">
    <property type="protein sequence ID" value="GER32231.1"/>
    <property type="molecule type" value="Genomic_DNA"/>
</dbReference>
<comment type="caution">
    <text evidence="9">The sequence shown here is derived from an EMBL/GenBank/DDBJ whole genome shotgun (WGS) entry which is preliminary data.</text>
</comment>
<evidence type="ECO:0000256" key="1">
    <source>
        <dbReference type="ARBA" id="ARBA00004123"/>
    </source>
</evidence>
<dbReference type="InterPro" id="IPR056775">
    <property type="entry name" value="YABBY_C"/>
</dbReference>
<dbReference type="PANTHER" id="PTHR31675:SF8">
    <property type="entry name" value="AXIAL REGULATOR YABBY 4"/>
    <property type="match status" value="1"/>
</dbReference>
<dbReference type="Pfam" id="PF24868">
    <property type="entry name" value="YABBY_N"/>
    <property type="match status" value="1"/>
</dbReference>
<evidence type="ECO:0000256" key="6">
    <source>
        <dbReference type="ARBA" id="ARBA00023242"/>
    </source>
</evidence>
<dbReference type="InterPro" id="IPR036910">
    <property type="entry name" value="HMG_box_dom_sf"/>
</dbReference>
<comment type="similarity">
    <text evidence="2">Belongs to the YABBY family.</text>
</comment>
<dbReference type="GO" id="GO:0008270">
    <property type="term" value="F:zinc ion binding"/>
    <property type="evidence" value="ECO:0007669"/>
    <property type="project" value="UniProtKB-KW"/>
</dbReference>
<dbReference type="GO" id="GO:0045165">
    <property type="term" value="P:cell fate commitment"/>
    <property type="evidence" value="ECO:0007669"/>
    <property type="project" value="TreeGrafter"/>
</dbReference>
<evidence type="ECO:0000256" key="3">
    <source>
        <dbReference type="ARBA" id="ARBA00022723"/>
    </source>
</evidence>
<dbReference type="SUPFAM" id="SSF47095">
    <property type="entry name" value="HMG-box"/>
    <property type="match status" value="1"/>
</dbReference>
<dbReference type="InterPro" id="IPR006780">
    <property type="entry name" value="YABBY"/>
</dbReference>
<gene>
    <name evidence="9" type="ORF">STAS_08291</name>
</gene>
<evidence type="ECO:0000256" key="4">
    <source>
        <dbReference type="ARBA" id="ARBA00022771"/>
    </source>
</evidence>
<dbReference type="GO" id="GO:0048481">
    <property type="term" value="P:plant ovule development"/>
    <property type="evidence" value="ECO:0007669"/>
    <property type="project" value="TreeGrafter"/>
</dbReference>
<dbReference type="GO" id="GO:0005634">
    <property type="term" value="C:nucleus"/>
    <property type="evidence" value="ECO:0007669"/>
    <property type="project" value="UniProtKB-SubCell"/>
</dbReference>
<evidence type="ECO:0000256" key="5">
    <source>
        <dbReference type="ARBA" id="ARBA00022833"/>
    </source>
</evidence>
<keyword evidence="10" id="KW-1185">Reference proteome</keyword>
<name>A0A5A7PHT6_STRAF</name>
<evidence type="ECO:0000259" key="8">
    <source>
        <dbReference type="Pfam" id="PF24868"/>
    </source>
</evidence>
<dbReference type="InterPro" id="IPR056776">
    <property type="entry name" value="YABBY_N"/>
</dbReference>
<keyword evidence="3" id="KW-0479">Metal-binding</keyword>
<dbReference type="CDD" id="cd00084">
    <property type="entry name" value="HMG-box_SF"/>
    <property type="match status" value="1"/>
</dbReference>
<dbReference type="Proteomes" id="UP000325081">
    <property type="component" value="Unassembled WGS sequence"/>
</dbReference>
<evidence type="ECO:0000313" key="9">
    <source>
        <dbReference type="EMBL" id="GER32231.1"/>
    </source>
</evidence>
<dbReference type="OrthoDB" id="667577at2759"/>
<feature type="domain" description="YABBY N-terminal" evidence="8">
    <location>
        <begin position="34"/>
        <end position="71"/>
    </location>
</feature>
<evidence type="ECO:0000259" key="7">
    <source>
        <dbReference type="Pfam" id="PF04690"/>
    </source>
</evidence>
<comment type="subcellular location">
    <subcellularLocation>
        <location evidence="1">Nucleus</location>
    </subcellularLocation>
</comment>
<sequence>MVSDGGDGQATPRVAVRVGLCVVTSGVLGGGGQSILLVNVPCNILSKVVTVECGNCNTILSVNMMKACLLPFQFFFSTQPARRKQDEDEDEDSIQFSKIIHKPPNKKQRALSSYNCFIREEIKRLKIEHPNLTHKQAFSAASKNWAHFPQSVEYRGGEADLAIFEK</sequence>
<dbReference type="Gene3D" id="1.10.30.10">
    <property type="entry name" value="High mobility group box domain"/>
    <property type="match status" value="1"/>
</dbReference>
<dbReference type="PANTHER" id="PTHR31675">
    <property type="entry name" value="PROTEIN YABBY 6-RELATED"/>
    <property type="match status" value="1"/>
</dbReference>
<dbReference type="AlphaFoldDB" id="A0A5A7PHT6"/>
<organism evidence="9 10">
    <name type="scientific">Striga asiatica</name>
    <name type="common">Asiatic witchweed</name>
    <name type="synonym">Buchnera asiatica</name>
    <dbReference type="NCBI Taxonomy" id="4170"/>
    <lineage>
        <taxon>Eukaryota</taxon>
        <taxon>Viridiplantae</taxon>
        <taxon>Streptophyta</taxon>
        <taxon>Embryophyta</taxon>
        <taxon>Tracheophyta</taxon>
        <taxon>Spermatophyta</taxon>
        <taxon>Magnoliopsida</taxon>
        <taxon>eudicotyledons</taxon>
        <taxon>Gunneridae</taxon>
        <taxon>Pentapetalae</taxon>
        <taxon>asterids</taxon>
        <taxon>lamiids</taxon>
        <taxon>Lamiales</taxon>
        <taxon>Orobanchaceae</taxon>
        <taxon>Buchnereae</taxon>
        <taxon>Striga</taxon>
    </lineage>
</organism>
<feature type="domain" description="YABBY protein C-terminal" evidence="7">
    <location>
        <begin position="88"/>
        <end position="150"/>
    </location>
</feature>
<keyword evidence="6" id="KW-0539">Nucleus</keyword>